<evidence type="ECO:0000259" key="2">
    <source>
        <dbReference type="Pfam" id="PF13474"/>
    </source>
</evidence>
<dbReference type="Proteomes" id="UP000319897">
    <property type="component" value="Unassembled WGS sequence"/>
</dbReference>
<evidence type="ECO:0000313" key="3">
    <source>
        <dbReference type="EMBL" id="TPE62613.1"/>
    </source>
</evidence>
<dbReference type="InterPro" id="IPR037401">
    <property type="entry name" value="SnoaL-like"/>
</dbReference>
<reference evidence="3 4" key="1">
    <citation type="submission" date="2019-06" db="EMBL/GenBank/DDBJ databases">
        <authorList>
            <person name="Lee I."/>
            <person name="Jang G.I."/>
            <person name="Hwang C.Y."/>
        </authorList>
    </citation>
    <scope>NUCLEOTIDE SEQUENCE [LARGE SCALE GENOMIC DNA]</scope>
    <source>
        <strain evidence="3 4">PAMC 28131</strain>
    </source>
</reference>
<accession>A0A501XQL1</accession>
<dbReference type="SUPFAM" id="SSF54427">
    <property type="entry name" value="NTF2-like"/>
    <property type="match status" value="1"/>
</dbReference>
<name>A0A501XQL1_9SPHN</name>
<dbReference type="Gene3D" id="3.10.450.50">
    <property type="match status" value="1"/>
</dbReference>
<proteinExistence type="predicted"/>
<dbReference type="Pfam" id="PF13474">
    <property type="entry name" value="SnoaL_3"/>
    <property type="match status" value="1"/>
</dbReference>
<protein>
    <submittedName>
        <fullName evidence="3">Nuclear transport factor 2 family protein</fullName>
    </submittedName>
</protein>
<gene>
    <name evidence="3" type="ORF">FJQ54_05335</name>
</gene>
<sequence length="164" mass="17214">MLRILIFAAIIATGAATAHAHGPAKHATSGISVAPAAAEAADVVDAFHAALKRSDLAAARGYLMDDALIFEGGAAERSAVEYATHHLPADAKFAAVTEQAITSRTGDGDGQTAWVLTEGKTTGSWREKPVNSVTTETMILRKSAAGWRIQHIHWSSGSAELRKN</sequence>
<feature type="signal peptide" evidence="1">
    <location>
        <begin position="1"/>
        <end position="20"/>
    </location>
</feature>
<dbReference type="AlphaFoldDB" id="A0A501XQL1"/>
<keyword evidence="4" id="KW-1185">Reference proteome</keyword>
<dbReference type="InterPro" id="IPR032710">
    <property type="entry name" value="NTF2-like_dom_sf"/>
</dbReference>
<evidence type="ECO:0000256" key="1">
    <source>
        <dbReference type="SAM" id="SignalP"/>
    </source>
</evidence>
<evidence type="ECO:0000313" key="4">
    <source>
        <dbReference type="Proteomes" id="UP000319897"/>
    </source>
</evidence>
<keyword evidence="1" id="KW-0732">Signal</keyword>
<feature type="domain" description="SnoaL-like" evidence="2">
    <location>
        <begin position="42"/>
        <end position="155"/>
    </location>
</feature>
<organism evidence="3 4">
    <name type="scientific">Sandaracinobacter neustonicus</name>
    <dbReference type="NCBI Taxonomy" id="1715348"/>
    <lineage>
        <taxon>Bacteria</taxon>
        <taxon>Pseudomonadati</taxon>
        <taxon>Pseudomonadota</taxon>
        <taxon>Alphaproteobacteria</taxon>
        <taxon>Sphingomonadales</taxon>
        <taxon>Sphingosinicellaceae</taxon>
        <taxon>Sandaracinobacter</taxon>
    </lineage>
</organism>
<dbReference type="RefSeq" id="WP_140927385.1">
    <property type="nucleotide sequence ID" value="NZ_VFSU01000017.1"/>
</dbReference>
<feature type="chain" id="PRO_5021446136" evidence="1">
    <location>
        <begin position="21"/>
        <end position="164"/>
    </location>
</feature>
<dbReference type="EMBL" id="VFSU01000017">
    <property type="protein sequence ID" value="TPE62613.1"/>
    <property type="molecule type" value="Genomic_DNA"/>
</dbReference>
<comment type="caution">
    <text evidence="3">The sequence shown here is derived from an EMBL/GenBank/DDBJ whole genome shotgun (WGS) entry which is preliminary data.</text>
</comment>
<dbReference type="OrthoDB" id="6196903at2"/>